<evidence type="ECO:0000313" key="1">
    <source>
        <dbReference type="EMBL" id="KAK7891663.1"/>
    </source>
</evidence>
<accession>A0AAW0N9U4</accession>
<evidence type="ECO:0000313" key="2">
    <source>
        <dbReference type="Proteomes" id="UP001460270"/>
    </source>
</evidence>
<dbReference type="EMBL" id="JBBPFD010000017">
    <property type="protein sequence ID" value="KAK7891663.1"/>
    <property type="molecule type" value="Genomic_DNA"/>
</dbReference>
<protein>
    <submittedName>
        <fullName evidence="1">Uncharacterized protein</fullName>
    </submittedName>
</protein>
<dbReference type="Proteomes" id="UP001460270">
    <property type="component" value="Unassembled WGS sequence"/>
</dbReference>
<proteinExistence type="predicted"/>
<comment type="caution">
    <text evidence="1">The sequence shown here is derived from an EMBL/GenBank/DDBJ whole genome shotgun (WGS) entry which is preliminary data.</text>
</comment>
<name>A0AAW0N9U4_9GOBI</name>
<gene>
    <name evidence="1" type="ORF">WMY93_023626</name>
</gene>
<dbReference type="AlphaFoldDB" id="A0AAW0N9U4"/>
<sequence>MFAIHVYTSEETESCPPAFPVTRGGLWRLRAWGENEMLQSVEAHSREELEMRQNVSIHANWCGDPPAGCRRLLSEKGIKGPFTTHGHVRILLPGPLLMLENVTKLTYSRNTLQIS</sequence>
<organism evidence="1 2">
    <name type="scientific">Mugilogobius chulae</name>
    <name type="common">yellowstripe goby</name>
    <dbReference type="NCBI Taxonomy" id="88201"/>
    <lineage>
        <taxon>Eukaryota</taxon>
        <taxon>Metazoa</taxon>
        <taxon>Chordata</taxon>
        <taxon>Craniata</taxon>
        <taxon>Vertebrata</taxon>
        <taxon>Euteleostomi</taxon>
        <taxon>Actinopterygii</taxon>
        <taxon>Neopterygii</taxon>
        <taxon>Teleostei</taxon>
        <taxon>Neoteleostei</taxon>
        <taxon>Acanthomorphata</taxon>
        <taxon>Gobiaria</taxon>
        <taxon>Gobiiformes</taxon>
        <taxon>Gobioidei</taxon>
        <taxon>Gobiidae</taxon>
        <taxon>Gobionellinae</taxon>
        <taxon>Mugilogobius</taxon>
    </lineage>
</organism>
<keyword evidence="2" id="KW-1185">Reference proteome</keyword>
<reference evidence="2" key="1">
    <citation type="submission" date="2024-04" db="EMBL/GenBank/DDBJ databases">
        <title>Salinicola lusitanus LLJ914,a marine bacterium isolated from the Okinawa Trough.</title>
        <authorList>
            <person name="Li J."/>
        </authorList>
    </citation>
    <scope>NUCLEOTIDE SEQUENCE [LARGE SCALE GENOMIC DNA]</scope>
</reference>